<sequence>MTQFELNWRYLAWRRWPDLTWSQRLARLGKPLRDLTANPPAAKLVAEIEGRFEVEYLEHINVLAEEDLDFLRENLRHLLGQAPYGTHGTLARQIGVSLNTVSRWASGENRPRPEHLRTLCALLYLPPNLDLYATPLFLTDAPSTHSARLEQVKGWVNGLDPAALQVLYPALERLLKEH</sequence>
<reference evidence="2" key="1">
    <citation type="submission" date="2024-06" db="EMBL/GenBank/DDBJ databases">
        <title>Draft Genome Sequence of Deinococcus sonorensis Type Strain KR-87, a Biofilm Producing Representative of the Genus Deinococcus.</title>
        <authorList>
            <person name="Boren L.S."/>
            <person name="Grosso R.A."/>
            <person name="Hugenberg-Cox A.N."/>
            <person name="Hill J.T.E."/>
            <person name="Albert C.M."/>
            <person name="Tuohy J.M."/>
        </authorList>
    </citation>
    <scope>NUCLEOTIDE SEQUENCE</scope>
    <source>
        <strain evidence="2">KR-87</strain>
    </source>
</reference>
<dbReference type="PROSITE" id="PS50943">
    <property type="entry name" value="HTH_CROC1"/>
    <property type="match status" value="1"/>
</dbReference>
<dbReference type="RefSeq" id="WP_350245136.1">
    <property type="nucleotide sequence ID" value="NZ_CP158299.1"/>
</dbReference>
<gene>
    <name evidence="2" type="ORF">ABOD76_12190</name>
</gene>
<dbReference type="CDD" id="cd00093">
    <property type="entry name" value="HTH_XRE"/>
    <property type="match status" value="1"/>
</dbReference>
<evidence type="ECO:0000313" key="2">
    <source>
        <dbReference type="EMBL" id="XBV87029.1"/>
    </source>
</evidence>
<dbReference type="EMBL" id="CP158299">
    <property type="protein sequence ID" value="XBV87029.1"/>
    <property type="molecule type" value="Genomic_DNA"/>
</dbReference>
<proteinExistence type="predicted"/>
<evidence type="ECO:0000259" key="1">
    <source>
        <dbReference type="PROSITE" id="PS50943"/>
    </source>
</evidence>
<dbReference type="Pfam" id="PF01381">
    <property type="entry name" value="HTH_3"/>
    <property type="match status" value="1"/>
</dbReference>
<name>A0AAU7UGG2_9DEIO</name>
<dbReference type="InterPro" id="IPR001387">
    <property type="entry name" value="Cro/C1-type_HTH"/>
</dbReference>
<dbReference type="SUPFAM" id="SSF47413">
    <property type="entry name" value="lambda repressor-like DNA-binding domains"/>
    <property type="match status" value="1"/>
</dbReference>
<protein>
    <submittedName>
        <fullName evidence="2">Helix-turn-helix transcriptional regulator</fullName>
    </submittedName>
</protein>
<organism evidence="2">
    <name type="scientific">Deinococcus sonorensis KR-87</name>
    <dbReference type="NCBI Taxonomy" id="694439"/>
    <lineage>
        <taxon>Bacteria</taxon>
        <taxon>Thermotogati</taxon>
        <taxon>Deinococcota</taxon>
        <taxon>Deinococci</taxon>
        <taxon>Deinococcales</taxon>
        <taxon>Deinococcaceae</taxon>
        <taxon>Deinococcus</taxon>
    </lineage>
</organism>
<dbReference type="GO" id="GO:0003677">
    <property type="term" value="F:DNA binding"/>
    <property type="evidence" value="ECO:0007669"/>
    <property type="project" value="InterPro"/>
</dbReference>
<dbReference type="SMART" id="SM00530">
    <property type="entry name" value="HTH_XRE"/>
    <property type="match status" value="1"/>
</dbReference>
<dbReference type="Gene3D" id="1.10.260.40">
    <property type="entry name" value="lambda repressor-like DNA-binding domains"/>
    <property type="match status" value="1"/>
</dbReference>
<feature type="domain" description="HTH cro/C1-type" evidence="1">
    <location>
        <begin position="90"/>
        <end position="131"/>
    </location>
</feature>
<accession>A0AAU7UGG2</accession>
<dbReference type="InterPro" id="IPR010982">
    <property type="entry name" value="Lambda_DNA-bd_dom_sf"/>
</dbReference>
<dbReference type="AlphaFoldDB" id="A0AAU7UGG2"/>
<dbReference type="KEGG" id="dsc:ABOD76_12190"/>